<protein>
    <recommendedName>
        <fullName evidence="4">Trypsin-like peptidase domain-containing protein</fullName>
    </recommendedName>
</protein>
<dbReference type="Proteomes" id="UP000199340">
    <property type="component" value="Unassembled WGS sequence"/>
</dbReference>
<gene>
    <name evidence="2" type="ORF">SAMN05421850_102466</name>
</gene>
<sequence>MKPTFLLLSLVVSLFAERFALADDFEIRILGGSIQLGGEITISVKDADKEVPQDATCRLEISEPYASHLSVVSSNCATFRLHQGFEPLRDEAGYAIPSTQVPYDIAVFAENGSLVGRVNGIYPYNNQFSDLRILIRDVRNPVSQGQSFEAVVLGAGEPIADSLLCRWNTYGPVSFEPTSKNECIGRITALSPDGRDGDMDVEIVNLADMHAVGYAIAKIIVK</sequence>
<evidence type="ECO:0000313" key="2">
    <source>
        <dbReference type="EMBL" id="SDI40358.1"/>
    </source>
</evidence>
<name>A0A1G8KA74_9RHOB</name>
<feature type="signal peptide" evidence="1">
    <location>
        <begin position="1"/>
        <end position="22"/>
    </location>
</feature>
<keyword evidence="3" id="KW-1185">Reference proteome</keyword>
<evidence type="ECO:0000313" key="3">
    <source>
        <dbReference type="Proteomes" id="UP000199340"/>
    </source>
</evidence>
<dbReference type="RefSeq" id="WP_090027911.1">
    <property type="nucleotide sequence ID" value="NZ_FNEB01000002.1"/>
</dbReference>
<accession>A0A1G8KA74</accession>
<dbReference type="AlphaFoldDB" id="A0A1G8KA74"/>
<keyword evidence="1" id="KW-0732">Signal</keyword>
<reference evidence="2 3" key="1">
    <citation type="submission" date="2016-10" db="EMBL/GenBank/DDBJ databases">
        <authorList>
            <person name="de Groot N.N."/>
        </authorList>
    </citation>
    <scope>NUCLEOTIDE SEQUENCE [LARGE SCALE GENOMIC DNA]</scope>
    <source>
        <strain evidence="2 3">DSM 28010</strain>
    </source>
</reference>
<feature type="chain" id="PRO_5011620860" description="Trypsin-like peptidase domain-containing protein" evidence="1">
    <location>
        <begin position="23"/>
        <end position="222"/>
    </location>
</feature>
<dbReference type="EMBL" id="FNEB01000002">
    <property type="protein sequence ID" value="SDI40358.1"/>
    <property type="molecule type" value="Genomic_DNA"/>
</dbReference>
<dbReference type="OrthoDB" id="9825071at2"/>
<evidence type="ECO:0000256" key="1">
    <source>
        <dbReference type="SAM" id="SignalP"/>
    </source>
</evidence>
<proteinExistence type="predicted"/>
<organism evidence="2 3">
    <name type="scientific">Lutimaribacter saemankumensis</name>
    <dbReference type="NCBI Taxonomy" id="490829"/>
    <lineage>
        <taxon>Bacteria</taxon>
        <taxon>Pseudomonadati</taxon>
        <taxon>Pseudomonadota</taxon>
        <taxon>Alphaproteobacteria</taxon>
        <taxon>Rhodobacterales</taxon>
        <taxon>Roseobacteraceae</taxon>
        <taxon>Lutimaribacter</taxon>
    </lineage>
</organism>
<evidence type="ECO:0008006" key="4">
    <source>
        <dbReference type="Google" id="ProtNLM"/>
    </source>
</evidence>